<evidence type="ECO:0000256" key="1">
    <source>
        <dbReference type="ARBA" id="ARBA00012513"/>
    </source>
</evidence>
<evidence type="ECO:0000256" key="6">
    <source>
        <dbReference type="ARBA" id="ARBA00022840"/>
    </source>
</evidence>
<evidence type="ECO:0000256" key="4">
    <source>
        <dbReference type="ARBA" id="ARBA00022741"/>
    </source>
</evidence>
<feature type="compositionally biased region" description="Basic and acidic residues" evidence="7">
    <location>
        <begin position="392"/>
        <end position="404"/>
    </location>
</feature>
<feature type="compositionally biased region" description="Basic and acidic residues" evidence="7">
    <location>
        <begin position="414"/>
        <end position="423"/>
    </location>
</feature>
<dbReference type="PANTHER" id="PTHR43289:SF6">
    <property type="entry name" value="SERINE_THREONINE-PROTEIN KINASE NEKL-3"/>
    <property type="match status" value="1"/>
</dbReference>
<feature type="region of interest" description="Disordered" evidence="7">
    <location>
        <begin position="317"/>
        <end position="442"/>
    </location>
</feature>
<keyword evidence="4" id="KW-0547">Nucleotide-binding</keyword>
<feature type="region of interest" description="Disordered" evidence="7">
    <location>
        <begin position="257"/>
        <end position="284"/>
    </location>
</feature>
<evidence type="ECO:0000256" key="7">
    <source>
        <dbReference type="SAM" id="MobiDB-lite"/>
    </source>
</evidence>
<dbReference type="GO" id="GO:0016301">
    <property type="term" value="F:kinase activity"/>
    <property type="evidence" value="ECO:0007669"/>
    <property type="project" value="UniProtKB-KW"/>
</dbReference>
<dbReference type="RefSeq" id="WP_387343070.1">
    <property type="nucleotide sequence ID" value="NZ_JBIAXI010000010.1"/>
</dbReference>
<keyword evidence="5 9" id="KW-0418">Kinase</keyword>
<proteinExistence type="predicted"/>
<dbReference type="Pfam" id="PF00069">
    <property type="entry name" value="Pkinase"/>
    <property type="match status" value="1"/>
</dbReference>
<accession>A0ABW6V6J6</accession>
<feature type="compositionally biased region" description="Low complexity" evidence="7">
    <location>
        <begin position="374"/>
        <end position="387"/>
    </location>
</feature>
<evidence type="ECO:0000313" key="9">
    <source>
        <dbReference type="EMBL" id="MFF4774765.1"/>
    </source>
</evidence>
<dbReference type="Proteomes" id="UP001602119">
    <property type="component" value="Unassembled WGS sequence"/>
</dbReference>
<keyword evidence="10" id="KW-1185">Reference proteome</keyword>
<dbReference type="EC" id="2.7.11.1" evidence="1"/>
<name>A0ABW6V6J6_MICFU</name>
<sequence length="536" mass="56578">MNRPELREGDVLTRRYLLQERIATGGMSVIWRAFDQSLQRTVAIKVLDGTLDADHPGRELIRREARATARLIHPDAIEVYDYGETVTNGGRLAAYVVMRLLEGRSLADRVTEGPLPWAEAALIATRLARVLAAAHERGIVHRDVTPENVLLTPDGAKLLDFGIAAFTGEADDHLVADFGTPPYVAPERLRGMTADPAVDVYALGVLLYEMLTGAPPYPETTWEGIEAARRDGPPPMPDVAGLPAEIAELCRRCLSPGPAERPSAHEVAESLAPEPAPDGRRRRGWGATAAAGAVAVGVLMWSQLGAAGGGIVVARPTSDAPTPAVVSSGASGVTAQAAGEHPRTEPPAEPGDAAEGGGQAPGRQETPRPARNEPTPATQPTGQPARPVADPGGHREPPQGETGDRPSASPAADPDSRAGDSRPARTRQADSTSGRERDVSALPLATSRRVPLDRAVARFDFLLADGLADAEISPDAALDLKQVLHNSVSGRDVNGVAHVRTKLDDRLREGKLSVALMRRLGGAVDDVHTALTRSLA</sequence>
<dbReference type="Gene3D" id="3.30.200.20">
    <property type="entry name" value="Phosphorylase Kinase, domain 1"/>
    <property type="match status" value="1"/>
</dbReference>
<dbReference type="InterPro" id="IPR000719">
    <property type="entry name" value="Prot_kinase_dom"/>
</dbReference>
<organism evidence="9 10">
    <name type="scientific">Microtetraspora fusca</name>
    <dbReference type="NCBI Taxonomy" id="1997"/>
    <lineage>
        <taxon>Bacteria</taxon>
        <taxon>Bacillati</taxon>
        <taxon>Actinomycetota</taxon>
        <taxon>Actinomycetes</taxon>
        <taxon>Streptosporangiales</taxon>
        <taxon>Streptosporangiaceae</taxon>
        <taxon>Microtetraspora</taxon>
    </lineage>
</organism>
<keyword evidence="6" id="KW-0067">ATP-binding</keyword>
<keyword evidence="3" id="KW-0808">Transferase</keyword>
<gene>
    <name evidence="9" type="ORF">ACFY05_18100</name>
</gene>
<dbReference type="Gene3D" id="1.10.510.10">
    <property type="entry name" value="Transferase(Phosphotransferase) domain 1"/>
    <property type="match status" value="1"/>
</dbReference>
<evidence type="ECO:0000259" key="8">
    <source>
        <dbReference type="PROSITE" id="PS50011"/>
    </source>
</evidence>
<dbReference type="InterPro" id="IPR008266">
    <property type="entry name" value="Tyr_kinase_AS"/>
</dbReference>
<evidence type="ECO:0000256" key="5">
    <source>
        <dbReference type="ARBA" id="ARBA00022777"/>
    </source>
</evidence>
<evidence type="ECO:0000313" key="10">
    <source>
        <dbReference type="Proteomes" id="UP001602119"/>
    </source>
</evidence>
<feature type="domain" description="Protein kinase" evidence="8">
    <location>
        <begin position="16"/>
        <end position="277"/>
    </location>
</feature>
<dbReference type="PANTHER" id="PTHR43289">
    <property type="entry name" value="MITOGEN-ACTIVATED PROTEIN KINASE KINASE KINASE 20-RELATED"/>
    <property type="match status" value="1"/>
</dbReference>
<protein>
    <recommendedName>
        <fullName evidence="1">non-specific serine/threonine protein kinase</fullName>
        <ecNumber evidence="1">2.7.11.1</ecNumber>
    </recommendedName>
</protein>
<dbReference type="PROSITE" id="PS50011">
    <property type="entry name" value="PROTEIN_KINASE_DOM"/>
    <property type="match status" value="1"/>
</dbReference>
<evidence type="ECO:0000256" key="2">
    <source>
        <dbReference type="ARBA" id="ARBA00022527"/>
    </source>
</evidence>
<comment type="caution">
    <text evidence="9">The sequence shown here is derived from an EMBL/GenBank/DDBJ whole genome shotgun (WGS) entry which is preliminary data.</text>
</comment>
<dbReference type="SUPFAM" id="SSF56112">
    <property type="entry name" value="Protein kinase-like (PK-like)"/>
    <property type="match status" value="1"/>
</dbReference>
<keyword evidence="2" id="KW-0723">Serine/threonine-protein kinase</keyword>
<dbReference type="EMBL" id="JBIAXI010000010">
    <property type="protein sequence ID" value="MFF4774765.1"/>
    <property type="molecule type" value="Genomic_DNA"/>
</dbReference>
<evidence type="ECO:0000256" key="3">
    <source>
        <dbReference type="ARBA" id="ARBA00022679"/>
    </source>
</evidence>
<dbReference type="InterPro" id="IPR011009">
    <property type="entry name" value="Kinase-like_dom_sf"/>
</dbReference>
<reference evidence="9 10" key="1">
    <citation type="submission" date="2024-10" db="EMBL/GenBank/DDBJ databases">
        <title>The Natural Products Discovery Center: Release of the First 8490 Sequenced Strains for Exploring Actinobacteria Biosynthetic Diversity.</title>
        <authorList>
            <person name="Kalkreuter E."/>
            <person name="Kautsar S.A."/>
            <person name="Yang D."/>
            <person name="Bader C.D."/>
            <person name="Teijaro C.N."/>
            <person name="Fluegel L."/>
            <person name="Davis C.M."/>
            <person name="Simpson J.R."/>
            <person name="Lauterbach L."/>
            <person name="Steele A.D."/>
            <person name="Gui C."/>
            <person name="Meng S."/>
            <person name="Li G."/>
            <person name="Viehrig K."/>
            <person name="Ye F."/>
            <person name="Su P."/>
            <person name="Kiefer A.F."/>
            <person name="Nichols A."/>
            <person name="Cepeda A.J."/>
            <person name="Yan W."/>
            <person name="Fan B."/>
            <person name="Jiang Y."/>
            <person name="Adhikari A."/>
            <person name="Zheng C.-J."/>
            <person name="Schuster L."/>
            <person name="Cowan T.M."/>
            <person name="Smanski M.J."/>
            <person name="Chevrette M.G."/>
            <person name="De Carvalho L.P.S."/>
            <person name="Shen B."/>
        </authorList>
    </citation>
    <scope>NUCLEOTIDE SEQUENCE [LARGE SCALE GENOMIC DNA]</scope>
    <source>
        <strain evidence="9 10">NPDC001281</strain>
    </source>
</reference>
<dbReference type="PROSITE" id="PS00109">
    <property type="entry name" value="PROTEIN_KINASE_TYR"/>
    <property type="match status" value="1"/>
</dbReference>
<dbReference type="CDD" id="cd14014">
    <property type="entry name" value="STKc_PknB_like"/>
    <property type="match status" value="1"/>
</dbReference>